<name>A0ABS5IL70_9MICO</name>
<comment type="caution">
    <text evidence="1">The sequence shown here is derived from an EMBL/GenBank/DDBJ whole genome shotgun (WGS) entry which is preliminary data.</text>
</comment>
<evidence type="ECO:0000313" key="1">
    <source>
        <dbReference type="EMBL" id="MBS0023496.1"/>
    </source>
</evidence>
<sequence>MRSRDDGVPEGAAVERALALGVVGMGGRVDGHPSALADALAAVDSRYGERTARRLERFAALPDGAFVWTRDVDGEAWLGRLRGPWRYDGSDDAAAVDLVHVRDCVWLDAPVAPSELPAAVTATFARGGRNGQRIGVAGAAQDTAAVWARARGQ</sequence>
<protein>
    <submittedName>
        <fullName evidence="1">GAF domain-containing protein</fullName>
    </submittedName>
</protein>
<gene>
    <name evidence="1" type="ORF">KE274_05180</name>
</gene>
<proteinExistence type="predicted"/>
<evidence type="ECO:0000313" key="2">
    <source>
        <dbReference type="Proteomes" id="UP000678243"/>
    </source>
</evidence>
<reference evidence="1 2" key="1">
    <citation type="submission" date="2021-04" db="EMBL/GenBank/DDBJ databases">
        <title>Whole genome analysis of root endophytic bacterium Microbacterium paraoxydans ku-mp colonizing RP-bio226 rice variety.</title>
        <authorList>
            <person name="Ulaganathan K."/>
            <person name="Latha B."/>
        </authorList>
    </citation>
    <scope>NUCLEOTIDE SEQUENCE [LARGE SCALE GENOMIC DNA]</scope>
    <source>
        <strain evidence="2">ku-mp</strain>
    </source>
</reference>
<keyword evidence="2" id="KW-1185">Reference proteome</keyword>
<dbReference type="EMBL" id="JAGTUK010000001">
    <property type="protein sequence ID" value="MBS0023496.1"/>
    <property type="molecule type" value="Genomic_DNA"/>
</dbReference>
<dbReference type="Proteomes" id="UP000678243">
    <property type="component" value="Unassembled WGS sequence"/>
</dbReference>
<organism evidence="1 2">
    <name type="scientific">Microbacterium paraoxydans</name>
    <dbReference type="NCBI Taxonomy" id="199592"/>
    <lineage>
        <taxon>Bacteria</taxon>
        <taxon>Bacillati</taxon>
        <taxon>Actinomycetota</taxon>
        <taxon>Actinomycetes</taxon>
        <taxon>Micrococcales</taxon>
        <taxon>Microbacteriaceae</taxon>
        <taxon>Microbacterium</taxon>
    </lineage>
</organism>
<accession>A0ABS5IL70</accession>